<reference evidence="2 3" key="1">
    <citation type="submission" date="2022-12" db="EMBL/GenBank/DDBJ databases">
        <title>Chromosome-level genome assembly of true bugs.</title>
        <authorList>
            <person name="Ma L."/>
            <person name="Li H."/>
        </authorList>
    </citation>
    <scope>NUCLEOTIDE SEQUENCE [LARGE SCALE GENOMIC DNA]</scope>
    <source>
        <strain evidence="2">Lab_2022b</strain>
    </source>
</reference>
<evidence type="ECO:0000313" key="3">
    <source>
        <dbReference type="Proteomes" id="UP001461498"/>
    </source>
</evidence>
<feature type="region of interest" description="Disordered" evidence="1">
    <location>
        <begin position="1"/>
        <end position="74"/>
    </location>
</feature>
<gene>
    <name evidence="2" type="ORF">O3M35_002187</name>
</gene>
<organism evidence="2 3">
    <name type="scientific">Rhynocoris fuscipes</name>
    <dbReference type="NCBI Taxonomy" id="488301"/>
    <lineage>
        <taxon>Eukaryota</taxon>
        <taxon>Metazoa</taxon>
        <taxon>Ecdysozoa</taxon>
        <taxon>Arthropoda</taxon>
        <taxon>Hexapoda</taxon>
        <taxon>Insecta</taxon>
        <taxon>Pterygota</taxon>
        <taxon>Neoptera</taxon>
        <taxon>Paraneoptera</taxon>
        <taxon>Hemiptera</taxon>
        <taxon>Heteroptera</taxon>
        <taxon>Panheteroptera</taxon>
        <taxon>Cimicomorpha</taxon>
        <taxon>Reduviidae</taxon>
        <taxon>Harpactorinae</taxon>
        <taxon>Harpactorini</taxon>
        <taxon>Rhynocoris</taxon>
    </lineage>
</organism>
<feature type="compositionally biased region" description="Low complexity" evidence="1">
    <location>
        <begin position="60"/>
        <end position="74"/>
    </location>
</feature>
<evidence type="ECO:0000313" key="2">
    <source>
        <dbReference type="EMBL" id="KAK9501073.1"/>
    </source>
</evidence>
<name>A0AAW1CQ96_9HEMI</name>
<evidence type="ECO:0000256" key="1">
    <source>
        <dbReference type="SAM" id="MobiDB-lite"/>
    </source>
</evidence>
<accession>A0AAW1CQ96</accession>
<sequence>MDDEEEAISSRLKVTSTRSTRHVTTSLTSVSSSSYASSFDESLLSSGERSTIRKAESTEETSSTIGSSTTIGGTNLIHAASSSSKSMESLRQHHEHRSFLERGEVRRVTTSRTPQTETIAEIETKRGGGSMFAPATGGRLVPCQLSLTPPTVERKLTILSPGWNTDMKRTRKLQVSLPRLILPTPDQENWMG</sequence>
<comment type="caution">
    <text evidence="2">The sequence shown here is derived from an EMBL/GenBank/DDBJ whole genome shotgun (WGS) entry which is preliminary data.</text>
</comment>
<protein>
    <submittedName>
        <fullName evidence="2">Uncharacterized protein</fullName>
    </submittedName>
</protein>
<keyword evidence="3" id="KW-1185">Reference proteome</keyword>
<proteinExistence type="predicted"/>
<dbReference type="EMBL" id="JAPXFL010000010">
    <property type="protein sequence ID" value="KAK9501073.1"/>
    <property type="molecule type" value="Genomic_DNA"/>
</dbReference>
<feature type="compositionally biased region" description="Low complexity" evidence="1">
    <location>
        <begin position="14"/>
        <end position="46"/>
    </location>
</feature>
<dbReference type="AlphaFoldDB" id="A0AAW1CQ96"/>
<dbReference type="Proteomes" id="UP001461498">
    <property type="component" value="Unassembled WGS sequence"/>
</dbReference>